<dbReference type="InterPro" id="IPR052028">
    <property type="entry name" value="HipA_Ser/Thr_kinase"/>
</dbReference>
<keyword evidence="7" id="KW-1185">Reference proteome</keyword>
<proteinExistence type="inferred from homology"/>
<dbReference type="Pfam" id="PF07804">
    <property type="entry name" value="HipA_C"/>
    <property type="match status" value="1"/>
</dbReference>
<evidence type="ECO:0000259" key="5">
    <source>
        <dbReference type="Pfam" id="PF13657"/>
    </source>
</evidence>
<dbReference type="PANTHER" id="PTHR37419">
    <property type="entry name" value="SERINE/THREONINE-PROTEIN KINASE TOXIN HIPA"/>
    <property type="match status" value="1"/>
</dbReference>
<protein>
    <submittedName>
        <fullName evidence="6">Toxin HipA</fullName>
    </submittedName>
</protein>
<evidence type="ECO:0000313" key="7">
    <source>
        <dbReference type="Proteomes" id="UP000462066"/>
    </source>
</evidence>
<sequence length="434" mass="47995">MNGEFVGTWHIASGGEDVLEYAPSWKASPQGRPLSLSLPFAPGTTRLRGPEVTAYFENLLPDSRDIRERVARRYRARSTRAFDLLAQVGRDCVGAVQILPDGVSPTGVTTVDATPMSEADVAALLRGTVSPPLGSIEEATDGDLRISIAGAQEKTALLYFDGQWHHPHGATPTSHILKLPMGLVGNMKLDLSHSIENEWLCSRILHAYGLPIAECQPLQFEDMKVLSVTRFDRAWLPGPWIARLPQEDFCQATGTPPVLKYEADGGPGIDRIMGVLATSLHPERDRRVFFLAQLLFWMLRASDGHAKNFSLFIRPGGSYELTPLYDVMSAWPVIGEAPNRISEHKIKLAMAIRTKNAHWKMKDIHRRHWIELGKRHGVVGNTGESVDTLIDALVERTPAVIDEVREELPLAFPTRLAEAIFGGLDTAARQLERA</sequence>
<comment type="caution">
    <text evidence="6">The sequence shown here is derived from an EMBL/GenBank/DDBJ whole genome shotgun (WGS) entry which is preliminary data.</text>
</comment>
<accession>A0A7V8GKU3</accession>
<comment type="similarity">
    <text evidence="1">Belongs to the HipA Ser/Thr kinase family.</text>
</comment>
<dbReference type="PANTHER" id="PTHR37419:SF1">
    <property type="entry name" value="SERINE_THREONINE-PROTEIN KINASE TOXIN HIPA"/>
    <property type="match status" value="1"/>
</dbReference>
<evidence type="ECO:0000256" key="3">
    <source>
        <dbReference type="ARBA" id="ARBA00022777"/>
    </source>
</evidence>
<dbReference type="InterPro" id="IPR017508">
    <property type="entry name" value="HipA_N1"/>
</dbReference>
<dbReference type="GO" id="GO:0005829">
    <property type="term" value="C:cytosol"/>
    <property type="evidence" value="ECO:0007669"/>
    <property type="project" value="TreeGrafter"/>
</dbReference>
<dbReference type="RefSeq" id="WP_162311835.1">
    <property type="nucleotide sequence ID" value="NZ_JACHGU010000009.1"/>
</dbReference>
<name>A0A7V8GKU3_9GAMM</name>
<dbReference type="AlphaFoldDB" id="A0A7V8GKU3"/>
<evidence type="ECO:0000256" key="1">
    <source>
        <dbReference type="ARBA" id="ARBA00010164"/>
    </source>
</evidence>
<dbReference type="EMBL" id="MWIP01000014">
    <property type="protein sequence ID" value="KAF1685348.1"/>
    <property type="molecule type" value="Genomic_DNA"/>
</dbReference>
<evidence type="ECO:0000256" key="2">
    <source>
        <dbReference type="ARBA" id="ARBA00022679"/>
    </source>
</evidence>
<dbReference type="InterPro" id="IPR012893">
    <property type="entry name" value="HipA-like_C"/>
</dbReference>
<reference evidence="6 7" key="1">
    <citation type="submission" date="2017-10" db="EMBL/GenBank/DDBJ databases">
        <title>Whole genome sequencing of Pseudoxanthomonas broegbernensis DSM 12573(T).</title>
        <authorList>
            <person name="Kumar S."/>
            <person name="Bansal K."/>
            <person name="Kaur A."/>
            <person name="Patil P."/>
            <person name="Sharma S."/>
            <person name="Patil P.B."/>
        </authorList>
    </citation>
    <scope>NUCLEOTIDE SEQUENCE [LARGE SCALE GENOMIC DNA]</scope>
    <source>
        <strain evidence="6 7">DSM 12573</strain>
    </source>
</reference>
<evidence type="ECO:0000313" key="6">
    <source>
        <dbReference type="EMBL" id="KAF1685348.1"/>
    </source>
</evidence>
<dbReference type="CDD" id="cd17808">
    <property type="entry name" value="HipA_Ec_like"/>
    <property type="match status" value="1"/>
</dbReference>
<feature type="domain" description="HipA-like C-terminal" evidence="4">
    <location>
        <begin position="146"/>
        <end position="399"/>
    </location>
</feature>
<keyword evidence="3" id="KW-0418">Kinase</keyword>
<gene>
    <name evidence="6" type="ORF">B1992_12515</name>
</gene>
<organism evidence="6 7">
    <name type="scientific">Pseudoxanthomonas broegbernensis</name>
    <dbReference type="NCBI Taxonomy" id="83619"/>
    <lineage>
        <taxon>Bacteria</taxon>
        <taxon>Pseudomonadati</taxon>
        <taxon>Pseudomonadota</taxon>
        <taxon>Gammaproteobacteria</taxon>
        <taxon>Lysobacterales</taxon>
        <taxon>Lysobacteraceae</taxon>
        <taxon>Pseudoxanthomonas</taxon>
    </lineage>
</organism>
<dbReference type="GO" id="GO:0004674">
    <property type="term" value="F:protein serine/threonine kinase activity"/>
    <property type="evidence" value="ECO:0007669"/>
    <property type="project" value="TreeGrafter"/>
</dbReference>
<dbReference type="Proteomes" id="UP000462066">
    <property type="component" value="Unassembled WGS sequence"/>
</dbReference>
<evidence type="ECO:0000259" key="4">
    <source>
        <dbReference type="Pfam" id="PF07804"/>
    </source>
</evidence>
<feature type="domain" description="HipA N-terminal subdomain 1" evidence="5">
    <location>
        <begin position="1"/>
        <end position="98"/>
    </location>
</feature>
<dbReference type="NCBIfam" id="TIGR03071">
    <property type="entry name" value="couple_hipA"/>
    <property type="match status" value="1"/>
</dbReference>
<dbReference type="Pfam" id="PF13657">
    <property type="entry name" value="Couple_hipA"/>
    <property type="match status" value="1"/>
</dbReference>
<keyword evidence="2" id="KW-0808">Transferase</keyword>